<feature type="binding site" evidence="16">
    <location>
        <begin position="372"/>
        <end position="379"/>
    </location>
    <ligand>
        <name>ATP</name>
        <dbReference type="ChEBI" id="CHEBI:30616"/>
    </ligand>
</feature>
<keyword evidence="12 16" id="KW-1278">Translocase</keyword>
<name>A0ABM9CRI4_9BACL</name>
<evidence type="ECO:0000313" key="18">
    <source>
        <dbReference type="EMBL" id="CAH1222169.1"/>
    </source>
</evidence>
<feature type="transmembrane region" description="Helical" evidence="16">
    <location>
        <begin position="62"/>
        <end position="82"/>
    </location>
</feature>
<dbReference type="GO" id="GO:0005524">
    <property type="term" value="F:ATP binding"/>
    <property type="evidence" value="ECO:0007669"/>
    <property type="project" value="UniProtKB-KW"/>
</dbReference>
<feature type="binding site" evidence="16">
    <location>
        <position position="340"/>
    </location>
    <ligand>
        <name>ATP</name>
        <dbReference type="ChEBI" id="CHEBI:30616"/>
    </ligand>
</feature>
<keyword evidence="5 16" id="KW-0597">Phosphoprotein</keyword>
<dbReference type="Pfam" id="PF00122">
    <property type="entry name" value="E1-E2_ATPase"/>
    <property type="match status" value="1"/>
</dbReference>
<evidence type="ECO:0000256" key="8">
    <source>
        <dbReference type="ARBA" id="ARBA00022741"/>
    </source>
</evidence>
<feature type="binding site" evidence="16">
    <location>
        <position position="518"/>
    </location>
    <ligand>
        <name>Mg(2+)</name>
        <dbReference type="ChEBI" id="CHEBI:18420"/>
    </ligand>
</feature>
<feature type="transmembrane region" description="Helical" evidence="16">
    <location>
        <begin position="35"/>
        <end position="56"/>
    </location>
</feature>
<dbReference type="InterPro" id="IPR001757">
    <property type="entry name" value="P_typ_ATPase"/>
</dbReference>
<dbReference type="RefSeq" id="WP_236346041.1">
    <property type="nucleotide sequence ID" value="NZ_CAKMMF010000038.1"/>
</dbReference>
<keyword evidence="10 16" id="KW-0460">Magnesium</keyword>
<keyword evidence="15 16" id="KW-0472">Membrane</keyword>
<dbReference type="InterPro" id="IPR006391">
    <property type="entry name" value="P-type_ATPase_bsu_IA"/>
</dbReference>
<evidence type="ECO:0000256" key="11">
    <source>
        <dbReference type="ARBA" id="ARBA00022958"/>
    </source>
</evidence>
<feature type="active site" description="4-aspartylphosphate intermediate" evidence="16">
    <location>
        <position position="303"/>
    </location>
</feature>
<dbReference type="InterPro" id="IPR059000">
    <property type="entry name" value="ATPase_P-type_domA"/>
</dbReference>
<keyword evidence="8 16" id="KW-0547">Nucleotide-binding</keyword>
<dbReference type="Proteomes" id="UP000838686">
    <property type="component" value="Unassembled WGS sequence"/>
</dbReference>
<keyword evidence="14 16" id="KW-0406">Ion transport</keyword>
<protein>
    <recommendedName>
        <fullName evidence="16">Potassium-transporting ATPase ATP-binding subunit</fullName>
        <ecNumber evidence="16">7.2.2.6</ecNumber>
    </recommendedName>
    <alternativeName>
        <fullName evidence="16">ATP phosphohydrolase [potassium-transporting] B chain</fullName>
    </alternativeName>
    <alternativeName>
        <fullName evidence="16">Potassium-binding and translocating subunit B</fullName>
    </alternativeName>
    <alternativeName>
        <fullName evidence="16">Potassium-translocating ATPase B chain</fullName>
    </alternativeName>
</protein>
<keyword evidence="4 16" id="KW-0633">Potassium transport</keyword>
<dbReference type="Gene3D" id="3.40.50.1000">
    <property type="entry name" value="HAD superfamily/HAD-like"/>
    <property type="match status" value="1"/>
</dbReference>
<comment type="catalytic activity">
    <reaction evidence="16">
        <text>K(+)(out) + ATP + H2O = K(+)(in) + ADP + phosphate + H(+)</text>
        <dbReference type="Rhea" id="RHEA:16777"/>
        <dbReference type="ChEBI" id="CHEBI:15377"/>
        <dbReference type="ChEBI" id="CHEBI:15378"/>
        <dbReference type="ChEBI" id="CHEBI:29103"/>
        <dbReference type="ChEBI" id="CHEBI:30616"/>
        <dbReference type="ChEBI" id="CHEBI:43474"/>
        <dbReference type="ChEBI" id="CHEBI:456216"/>
        <dbReference type="EC" id="7.2.2.6"/>
    </reaction>
</comment>
<proteinExistence type="inferred from homology"/>
<keyword evidence="9 16" id="KW-0067">ATP-binding</keyword>
<keyword evidence="7 16" id="KW-0479">Metal-binding</keyword>
<dbReference type="InterPro" id="IPR008250">
    <property type="entry name" value="ATPase_P-typ_transduc_dom_A_sf"/>
</dbReference>
<dbReference type="Pfam" id="PF00702">
    <property type="entry name" value="Hydrolase"/>
    <property type="match status" value="1"/>
</dbReference>
<keyword evidence="2 16" id="KW-0813">Transport</keyword>
<comment type="similarity">
    <text evidence="16">Belongs to the cation transport ATPase (P-type) (TC 3.A.3) family. Type IA subfamily.</text>
</comment>
<dbReference type="SFLD" id="SFLDG00002">
    <property type="entry name" value="C1.7:_P-type_atpase_like"/>
    <property type="match status" value="1"/>
</dbReference>
<feature type="transmembrane region" description="Helical" evidence="16">
    <location>
        <begin position="215"/>
        <end position="242"/>
    </location>
</feature>
<evidence type="ECO:0000256" key="14">
    <source>
        <dbReference type="ARBA" id="ARBA00023065"/>
    </source>
</evidence>
<dbReference type="InterPro" id="IPR023298">
    <property type="entry name" value="ATPase_P-typ_TM_dom_sf"/>
</dbReference>
<dbReference type="Gene3D" id="2.70.150.10">
    <property type="entry name" value="Calcium-transporting ATPase, cytoplasmic transduction domain A"/>
    <property type="match status" value="1"/>
</dbReference>
<dbReference type="InterPro" id="IPR036412">
    <property type="entry name" value="HAD-like_sf"/>
</dbReference>
<dbReference type="NCBIfam" id="TIGR01494">
    <property type="entry name" value="ATPase_P-type"/>
    <property type="match status" value="2"/>
</dbReference>
<sequence length="676" mass="71979">MSANRMSAAAGDRVWHAIKESFIKLSPLVMIRNPVMFVVELGTVIVLLMTLFPGYFGTEDRIGFNLTVFLILFLTVLFANFAEALAEGRGKAQADSLKQSKKAVMASKLMNGVIKVVPSTELRKGDIVAVAQGEVIPGDGEVIGGLASVDESAITGESAPVIKESGGDFSSVTGGTRVVSDYIEVRITSDPGESFIDRMISMVEGAKRQKTPNEIALNTLLISLTLIFLIVVVTLGPIASYLDIELEIPVLIALLVCLIPTTIGGLLSAIGIAGMDRVTQFNVLAMSGKAVEAAGDINTMILDKTGTITFGNRMASQFIPVGDVELDALGEWAAVSSMRDETPEGRSVLELMKTQGIPFHETLAEGGVFIAFKAETRMSGMDLSDGGRVRKGAVDAVRKWVEAQGGAIPMDLGEKSDFIATEGGTPLAVAVDDRIYGLIYLKDTVKPGMKERFEQLRRMGIRTIMCTGDNPLTAATIAREAGVDDFIAESKPEDKIAVIRREQAEGKLVAMTGDGTNDAPALAQADVGLAMNSGTTSAKEAANMVDLDSDPSKIIEVVAIGKQLLMTRGALTTFSIANDVAKYFAIIPAMFMLAIPEMGALNVMGLGSPYSAILSALIFNAIIIPLLIPLAMRGVAYKPMSSNKLLQRNILIYGVGGMIVPFIGIKLIDLVVHLWV</sequence>
<dbReference type="PANTHER" id="PTHR43743">
    <property type="entry name" value="POTASSIUM-TRANSPORTING ATPASE ATP-BINDING SUBUNIT"/>
    <property type="match status" value="1"/>
</dbReference>
<feature type="binding site" evidence="16">
    <location>
        <position position="344"/>
    </location>
    <ligand>
        <name>ATP</name>
        <dbReference type="ChEBI" id="CHEBI:30616"/>
    </ligand>
</feature>
<dbReference type="EMBL" id="CAKMMF010000038">
    <property type="protein sequence ID" value="CAH1222169.1"/>
    <property type="molecule type" value="Genomic_DNA"/>
</dbReference>
<organism evidence="18 19">
    <name type="scientific">Paenibacillus plantiphilus</name>
    <dbReference type="NCBI Taxonomy" id="2905650"/>
    <lineage>
        <taxon>Bacteria</taxon>
        <taxon>Bacillati</taxon>
        <taxon>Bacillota</taxon>
        <taxon>Bacilli</taxon>
        <taxon>Bacillales</taxon>
        <taxon>Paenibacillaceae</taxon>
        <taxon>Paenibacillus</taxon>
    </lineage>
</organism>
<dbReference type="PANTHER" id="PTHR43743:SF1">
    <property type="entry name" value="POTASSIUM-TRANSPORTING ATPASE ATP-BINDING SUBUNIT"/>
    <property type="match status" value="1"/>
</dbReference>
<dbReference type="NCBIfam" id="TIGR01497">
    <property type="entry name" value="kdpB"/>
    <property type="match status" value="1"/>
</dbReference>
<dbReference type="Gene3D" id="3.40.1110.10">
    <property type="entry name" value="Calcium-transporting ATPase, cytoplasmic domain N"/>
    <property type="match status" value="1"/>
</dbReference>
<feature type="transmembrane region" description="Helical" evidence="16">
    <location>
        <begin position="248"/>
        <end position="272"/>
    </location>
</feature>
<comment type="function">
    <text evidence="16">Part of the high-affinity ATP-driven potassium transport (or Kdp) system, which catalyzes the hydrolysis of ATP coupled with the electrogenic transport of potassium into the cytoplasm. This subunit is responsible for energy coupling to the transport system and for the release of the potassium ions to the cytoplasm.</text>
</comment>
<evidence type="ECO:0000256" key="6">
    <source>
        <dbReference type="ARBA" id="ARBA00022692"/>
    </source>
</evidence>
<evidence type="ECO:0000256" key="2">
    <source>
        <dbReference type="ARBA" id="ARBA00022448"/>
    </source>
</evidence>
<keyword evidence="11 16" id="KW-0630">Potassium</keyword>
<dbReference type="EC" id="7.2.2.6" evidence="16"/>
<evidence type="ECO:0000256" key="12">
    <source>
        <dbReference type="ARBA" id="ARBA00022967"/>
    </source>
</evidence>
<reference evidence="18" key="1">
    <citation type="submission" date="2022-01" db="EMBL/GenBank/DDBJ databases">
        <authorList>
            <person name="Criscuolo A."/>
        </authorList>
    </citation>
    <scope>NUCLEOTIDE SEQUENCE</scope>
    <source>
        <strain evidence="18">CIP111893</strain>
    </source>
</reference>
<evidence type="ECO:0000256" key="4">
    <source>
        <dbReference type="ARBA" id="ARBA00022538"/>
    </source>
</evidence>
<feature type="domain" description="P-type ATPase A" evidence="17">
    <location>
        <begin position="105"/>
        <end position="204"/>
    </location>
</feature>
<gene>
    <name evidence="18" type="primary">kdpB_2</name>
    <name evidence="16" type="synonym">kdpB</name>
    <name evidence="18" type="ORF">PAECIP111893_04823</name>
</gene>
<comment type="subunit">
    <text evidence="16">The system is composed of three essential subunits: KdpA, KdpB and KdpC.</text>
</comment>
<dbReference type="CDD" id="cd02078">
    <property type="entry name" value="P-type_ATPase_K"/>
    <property type="match status" value="1"/>
</dbReference>
<evidence type="ECO:0000256" key="7">
    <source>
        <dbReference type="ARBA" id="ARBA00022723"/>
    </source>
</evidence>
<dbReference type="PRINTS" id="PR00119">
    <property type="entry name" value="CATATPASE"/>
</dbReference>
<keyword evidence="6 16" id="KW-0812">Transmembrane</keyword>
<feature type="transmembrane region" description="Helical" evidence="16">
    <location>
        <begin position="583"/>
        <end position="604"/>
    </location>
</feature>
<dbReference type="InterPro" id="IPR044492">
    <property type="entry name" value="P_typ_ATPase_HD_dom"/>
</dbReference>
<dbReference type="SFLD" id="SFLDS00003">
    <property type="entry name" value="Haloacid_Dehalogenase"/>
    <property type="match status" value="1"/>
</dbReference>
<dbReference type="SFLD" id="SFLDF00027">
    <property type="entry name" value="p-type_atpase"/>
    <property type="match status" value="1"/>
</dbReference>
<evidence type="ECO:0000256" key="13">
    <source>
        <dbReference type="ARBA" id="ARBA00022989"/>
    </source>
</evidence>
<evidence type="ECO:0000256" key="15">
    <source>
        <dbReference type="ARBA" id="ARBA00023136"/>
    </source>
</evidence>
<dbReference type="HAMAP" id="MF_00285">
    <property type="entry name" value="KdpB"/>
    <property type="match status" value="1"/>
</dbReference>
<evidence type="ECO:0000256" key="9">
    <source>
        <dbReference type="ARBA" id="ARBA00022840"/>
    </source>
</evidence>
<keyword evidence="13 16" id="KW-1133">Transmembrane helix</keyword>
<evidence type="ECO:0000313" key="19">
    <source>
        <dbReference type="Proteomes" id="UP000838686"/>
    </source>
</evidence>
<dbReference type="SUPFAM" id="SSF56784">
    <property type="entry name" value="HAD-like"/>
    <property type="match status" value="1"/>
</dbReference>
<comment type="caution">
    <text evidence="18">The sequence shown here is derived from an EMBL/GenBank/DDBJ whole genome shotgun (WGS) entry which is preliminary data.</text>
</comment>
<keyword evidence="19" id="KW-1185">Reference proteome</keyword>
<dbReference type="InterPro" id="IPR018303">
    <property type="entry name" value="ATPase_P-typ_P_site"/>
</dbReference>
<evidence type="ECO:0000256" key="10">
    <source>
        <dbReference type="ARBA" id="ARBA00022842"/>
    </source>
</evidence>
<comment type="subcellular location">
    <subcellularLocation>
        <location evidence="16">Cell membrane</location>
        <topology evidence="16">Multi-pass membrane protein</topology>
    </subcellularLocation>
    <subcellularLocation>
        <location evidence="1">Membrane</location>
        <topology evidence="1">Multi-pass membrane protein</topology>
    </subcellularLocation>
</comment>
<feature type="transmembrane region" description="Helical" evidence="16">
    <location>
        <begin position="610"/>
        <end position="630"/>
    </location>
</feature>
<dbReference type="SUPFAM" id="SSF81665">
    <property type="entry name" value="Calcium ATPase, transmembrane domain M"/>
    <property type="match status" value="1"/>
</dbReference>
<evidence type="ECO:0000256" key="1">
    <source>
        <dbReference type="ARBA" id="ARBA00004141"/>
    </source>
</evidence>
<feature type="transmembrane region" description="Helical" evidence="16">
    <location>
        <begin position="650"/>
        <end position="675"/>
    </location>
</feature>
<dbReference type="PROSITE" id="PS00154">
    <property type="entry name" value="ATPASE_E1_E2"/>
    <property type="match status" value="1"/>
</dbReference>
<feature type="binding site" evidence="16">
    <location>
        <position position="514"/>
    </location>
    <ligand>
        <name>Mg(2+)</name>
        <dbReference type="ChEBI" id="CHEBI:18420"/>
    </ligand>
</feature>
<evidence type="ECO:0000256" key="16">
    <source>
        <dbReference type="HAMAP-Rule" id="MF_00285"/>
    </source>
</evidence>
<dbReference type="InterPro" id="IPR023214">
    <property type="entry name" value="HAD_sf"/>
</dbReference>
<accession>A0ABM9CRI4</accession>
<evidence type="ECO:0000256" key="5">
    <source>
        <dbReference type="ARBA" id="ARBA00022553"/>
    </source>
</evidence>
<evidence type="ECO:0000256" key="3">
    <source>
        <dbReference type="ARBA" id="ARBA00022475"/>
    </source>
</evidence>
<evidence type="ECO:0000259" key="17">
    <source>
        <dbReference type="Pfam" id="PF00122"/>
    </source>
</evidence>
<keyword evidence="3 16" id="KW-1003">Cell membrane</keyword>
<dbReference type="SUPFAM" id="SSF81653">
    <property type="entry name" value="Calcium ATPase, transduction domain A"/>
    <property type="match status" value="1"/>
</dbReference>
<feature type="binding site" evidence="16">
    <location>
        <position position="391"/>
    </location>
    <ligand>
        <name>ATP</name>
        <dbReference type="ChEBI" id="CHEBI:30616"/>
    </ligand>
</feature>
<dbReference type="InterPro" id="IPR023299">
    <property type="entry name" value="ATPase_P-typ_cyto_dom_N"/>
</dbReference>